<dbReference type="Proteomes" id="UP001143486">
    <property type="component" value="Unassembled WGS sequence"/>
</dbReference>
<evidence type="ECO:0000313" key="12">
    <source>
        <dbReference type="Proteomes" id="UP001143486"/>
    </source>
</evidence>
<dbReference type="EMBL" id="BSFE01000004">
    <property type="protein sequence ID" value="GLK52149.1"/>
    <property type="molecule type" value="Genomic_DNA"/>
</dbReference>
<comment type="caution">
    <text evidence="11">The sequence shown here is derived from an EMBL/GenBank/DDBJ whole genome shotgun (WGS) entry which is preliminary data.</text>
</comment>
<evidence type="ECO:0000259" key="10">
    <source>
        <dbReference type="PROSITE" id="PS51123"/>
    </source>
</evidence>
<evidence type="ECO:0000256" key="4">
    <source>
        <dbReference type="ARBA" id="ARBA00022692"/>
    </source>
</evidence>
<dbReference type="InterPro" id="IPR025713">
    <property type="entry name" value="MotB-like_N_dom"/>
</dbReference>
<proteinExistence type="inferred from homology"/>
<evidence type="ECO:0000256" key="1">
    <source>
        <dbReference type="ARBA" id="ARBA00004162"/>
    </source>
</evidence>
<dbReference type="CDD" id="cd07185">
    <property type="entry name" value="OmpA_C-like"/>
    <property type="match status" value="1"/>
</dbReference>
<accession>A0A9W6IMV9</accession>
<comment type="subcellular location">
    <subcellularLocation>
        <location evidence="1">Cell membrane</location>
        <topology evidence="1">Single-pass membrane protein</topology>
    </subcellularLocation>
</comment>
<feature type="transmembrane region" description="Helical" evidence="9">
    <location>
        <begin position="28"/>
        <end position="47"/>
    </location>
</feature>
<evidence type="ECO:0000313" key="11">
    <source>
        <dbReference type="EMBL" id="GLK52149.1"/>
    </source>
</evidence>
<keyword evidence="4 9" id="KW-0812">Transmembrane</keyword>
<dbReference type="RefSeq" id="WP_271186519.1">
    <property type="nucleotide sequence ID" value="NZ_BSFE01000004.1"/>
</dbReference>
<protein>
    <submittedName>
        <fullName evidence="11">Chemotaxis protein MotB</fullName>
    </submittedName>
</protein>
<evidence type="ECO:0000256" key="6">
    <source>
        <dbReference type="ARBA" id="ARBA00023136"/>
    </source>
</evidence>
<name>A0A9W6IMV9_9PROT</name>
<reference evidence="11" key="1">
    <citation type="journal article" date="2014" name="Int. J. Syst. Evol. Microbiol.">
        <title>Complete genome sequence of Corynebacterium casei LMG S-19264T (=DSM 44701T), isolated from a smear-ripened cheese.</title>
        <authorList>
            <consortium name="US DOE Joint Genome Institute (JGI-PGF)"/>
            <person name="Walter F."/>
            <person name="Albersmeier A."/>
            <person name="Kalinowski J."/>
            <person name="Ruckert C."/>
        </authorList>
    </citation>
    <scope>NUCLEOTIDE SEQUENCE</scope>
    <source>
        <strain evidence="11">VKM B-1513</strain>
    </source>
</reference>
<dbReference type="PANTHER" id="PTHR30329:SF21">
    <property type="entry name" value="LIPOPROTEIN YIAD-RELATED"/>
    <property type="match status" value="1"/>
</dbReference>
<evidence type="ECO:0000256" key="9">
    <source>
        <dbReference type="SAM" id="Phobius"/>
    </source>
</evidence>
<sequence>MASKDQPIVIKKVVKGGGGGHHGGAWKVAYADFVTAMMAFFLLMWLINTTTPEQKRGIADYFAPASVSPANSGSGAPLAGTAPGDDGVQGSGDSSMRQRLAPSAPQLNDRDRQQTPEGSPESPDEIQESAAQVMASAMAEAQARRDAAQLHSAAMSLRQAMQDMPELAELSNHIIVDETPEGLRIQLIDQEGRPMFNPGATEPTDRAITLLRAVARIAERLPNRLSIAGHTDSAPSTGGSYTNWELSSDRANSARRVLQTSGISNDRIYEVRGKAGSEPLYPDDPYMPGNRRISIVLLREAPVLPRGHEL</sequence>
<dbReference type="Gene3D" id="3.30.1330.60">
    <property type="entry name" value="OmpA-like domain"/>
    <property type="match status" value="1"/>
</dbReference>
<dbReference type="Pfam" id="PF00691">
    <property type="entry name" value="OmpA"/>
    <property type="match status" value="1"/>
</dbReference>
<feature type="region of interest" description="Disordered" evidence="8">
    <location>
        <begin position="69"/>
        <end position="130"/>
    </location>
</feature>
<keyword evidence="12" id="KW-1185">Reference proteome</keyword>
<evidence type="ECO:0000256" key="3">
    <source>
        <dbReference type="ARBA" id="ARBA00022475"/>
    </source>
</evidence>
<dbReference type="AlphaFoldDB" id="A0A9W6IMV9"/>
<evidence type="ECO:0000256" key="7">
    <source>
        <dbReference type="PROSITE-ProRule" id="PRU00473"/>
    </source>
</evidence>
<dbReference type="PANTHER" id="PTHR30329">
    <property type="entry name" value="STATOR ELEMENT OF FLAGELLAR MOTOR COMPLEX"/>
    <property type="match status" value="1"/>
</dbReference>
<dbReference type="InterPro" id="IPR050330">
    <property type="entry name" value="Bact_OuterMem_StrucFunc"/>
</dbReference>
<reference evidence="11" key="2">
    <citation type="submission" date="2023-01" db="EMBL/GenBank/DDBJ databases">
        <authorList>
            <person name="Sun Q."/>
            <person name="Evtushenko L."/>
        </authorList>
    </citation>
    <scope>NUCLEOTIDE SEQUENCE</scope>
    <source>
        <strain evidence="11">VKM B-1513</strain>
    </source>
</reference>
<evidence type="ECO:0000256" key="8">
    <source>
        <dbReference type="SAM" id="MobiDB-lite"/>
    </source>
</evidence>
<organism evidence="11 12">
    <name type="scientific">Maricaulis virginensis</name>
    <dbReference type="NCBI Taxonomy" id="144022"/>
    <lineage>
        <taxon>Bacteria</taxon>
        <taxon>Pseudomonadati</taxon>
        <taxon>Pseudomonadota</taxon>
        <taxon>Alphaproteobacteria</taxon>
        <taxon>Maricaulales</taxon>
        <taxon>Maricaulaceae</taxon>
        <taxon>Maricaulis</taxon>
    </lineage>
</organism>
<dbReference type="InterPro" id="IPR006665">
    <property type="entry name" value="OmpA-like"/>
</dbReference>
<dbReference type="Pfam" id="PF13677">
    <property type="entry name" value="MotB_plug"/>
    <property type="match status" value="1"/>
</dbReference>
<comment type="similarity">
    <text evidence="2">Belongs to the MotB family.</text>
</comment>
<dbReference type="InterPro" id="IPR036737">
    <property type="entry name" value="OmpA-like_sf"/>
</dbReference>
<feature type="domain" description="OmpA-like" evidence="10">
    <location>
        <begin position="183"/>
        <end position="301"/>
    </location>
</feature>
<dbReference type="SUPFAM" id="SSF103088">
    <property type="entry name" value="OmpA-like"/>
    <property type="match status" value="1"/>
</dbReference>
<feature type="compositionally biased region" description="Low complexity" evidence="8">
    <location>
        <begin position="84"/>
        <end position="95"/>
    </location>
</feature>
<evidence type="ECO:0000256" key="5">
    <source>
        <dbReference type="ARBA" id="ARBA00022989"/>
    </source>
</evidence>
<keyword evidence="6 7" id="KW-0472">Membrane</keyword>
<dbReference type="PROSITE" id="PS51123">
    <property type="entry name" value="OMPA_2"/>
    <property type="match status" value="1"/>
</dbReference>
<keyword evidence="5 9" id="KW-1133">Transmembrane helix</keyword>
<dbReference type="GO" id="GO:0005886">
    <property type="term" value="C:plasma membrane"/>
    <property type="evidence" value="ECO:0007669"/>
    <property type="project" value="UniProtKB-SubCell"/>
</dbReference>
<keyword evidence="3" id="KW-1003">Cell membrane</keyword>
<evidence type="ECO:0000256" key="2">
    <source>
        <dbReference type="ARBA" id="ARBA00008914"/>
    </source>
</evidence>
<gene>
    <name evidence="11" type="ORF">GCM10017621_16570</name>
</gene>